<keyword evidence="3" id="KW-1185">Reference proteome</keyword>
<dbReference type="InParanoid" id="A0A4Q1BL02"/>
<evidence type="ECO:0000313" key="2">
    <source>
        <dbReference type="EMBL" id="RXK38461.1"/>
    </source>
</evidence>
<reference evidence="2 3" key="1">
    <citation type="submission" date="2016-06" db="EMBL/GenBank/DDBJ databases">
        <title>Evolution of pathogenesis and genome organization in the Tremellales.</title>
        <authorList>
            <person name="Cuomo C."/>
            <person name="Litvintseva A."/>
            <person name="Heitman J."/>
            <person name="Chen Y."/>
            <person name="Sun S."/>
            <person name="Springer D."/>
            <person name="Dromer F."/>
            <person name="Young S."/>
            <person name="Zeng Q."/>
            <person name="Chapman S."/>
            <person name="Gujja S."/>
            <person name="Saif S."/>
            <person name="Birren B."/>
        </authorList>
    </citation>
    <scope>NUCLEOTIDE SEQUENCE [LARGE SCALE GENOMIC DNA]</scope>
    <source>
        <strain evidence="2 3">ATCC 28783</strain>
    </source>
</reference>
<feature type="region of interest" description="Disordered" evidence="1">
    <location>
        <begin position="1"/>
        <end position="30"/>
    </location>
</feature>
<sequence>MNDQVTTSKEDQASDPQLDGTQMKDQVKNLEPMPLTSAQRVFHTPELVRMITGHLCHYGLRNVLLLNRQCFDSVVNDLWRSPEIELPDRDADLSQPENWPCFDFSLSVSKFYEYMGNH</sequence>
<evidence type="ECO:0000256" key="1">
    <source>
        <dbReference type="SAM" id="MobiDB-lite"/>
    </source>
</evidence>
<organism evidence="2 3">
    <name type="scientific">Tremella mesenterica</name>
    <name type="common">Jelly fungus</name>
    <dbReference type="NCBI Taxonomy" id="5217"/>
    <lineage>
        <taxon>Eukaryota</taxon>
        <taxon>Fungi</taxon>
        <taxon>Dikarya</taxon>
        <taxon>Basidiomycota</taxon>
        <taxon>Agaricomycotina</taxon>
        <taxon>Tremellomycetes</taxon>
        <taxon>Tremellales</taxon>
        <taxon>Tremellaceae</taxon>
        <taxon>Tremella</taxon>
    </lineage>
</organism>
<dbReference type="Proteomes" id="UP000289152">
    <property type="component" value="Unassembled WGS sequence"/>
</dbReference>
<gene>
    <name evidence="2" type="ORF">M231_04226</name>
</gene>
<dbReference type="AlphaFoldDB" id="A0A4Q1BL02"/>
<name>A0A4Q1BL02_TREME</name>
<accession>A0A4Q1BL02</accession>
<proteinExistence type="predicted"/>
<dbReference type="EMBL" id="SDIL01000047">
    <property type="protein sequence ID" value="RXK38461.1"/>
    <property type="molecule type" value="Genomic_DNA"/>
</dbReference>
<evidence type="ECO:0000313" key="3">
    <source>
        <dbReference type="Proteomes" id="UP000289152"/>
    </source>
</evidence>
<comment type="caution">
    <text evidence="2">The sequence shown here is derived from an EMBL/GenBank/DDBJ whole genome shotgun (WGS) entry which is preliminary data.</text>
</comment>
<protein>
    <submittedName>
        <fullName evidence="2">Uncharacterized protein</fullName>
    </submittedName>
</protein>